<keyword evidence="4" id="KW-1185">Reference proteome</keyword>
<organism evidence="3 4">
    <name type="scientific">Nocardia jinanensis</name>
    <dbReference type="NCBI Taxonomy" id="382504"/>
    <lineage>
        <taxon>Bacteria</taxon>
        <taxon>Bacillati</taxon>
        <taxon>Actinomycetota</taxon>
        <taxon>Actinomycetes</taxon>
        <taxon>Mycobacteriales</taxon>
        <taxon>Nocardiaceae</taxon>
        <taxon>Nocardia</taxon>
    </lineage>
</organism>
<dbReference type="Pfam" id="PF01636">
    <property type="entry name" value="APH"/>
    <property type="match status" value="1"/>
</dbReference>
<dbReference type="SUPFAM" id="SSF56112">
    <property type="entry name" value="Protein kinase-like (PK-like)"/>
    <property type="match status" value="1"/>
</dbReference>
<reference evidence="3" key="1">
    <citation type="journal article" date="2014" name="Int. J. Syst. Evol. Microbiol.">
        <title>Complete genome sequence of Corynebacterium casei LMG S-19264T (=DSM 44701T), isolated from a smear-ripened cheese.</title>
        <authorList>
            <consortium name="US DOE Joint Genome Institute (JGI-PGF)"/>
            <person name="Walter F."/>
            <person name="Albersmeier A."/>
            <person name="Kalinowski J."/>
            <person name="Ruckert C."/>
        </authorList>
    </citation>
    <scope>NUCLEOTIDE SEQUENCE</scope>
    <source>
        <strain evidence="3">CGMCC 4.3508</strain>
    </source>
</reference>
<evidence type="ECO:0000313" key="4">
    <source>
        <dbReference type="Proteomes" id="UP000638263"/>
    </source>
</evidence>
<sequence>MDRSGSGEIAARMLEAAGRLAAAMAEKAGPRVSGAHREVPQGIRYGLDRTTRSGEQSAAELDRLGAAGHADRDTGGERPATDGGSSDSSIEEHPLRGGRDRSEISGKEARELYEQVRDREADAAGNQNRVNKVDTSAGPAVVRRGLDQQGATMLKKWMPENAAHDYARECGVRTPRILYAGTDPSTGRKFTILQYVPGETRGFNDPEMMNWLPDLLDQVQLMSARPLPAGMNLDIPEWQRQMIRHADDDFGNLPPERQSRLDRLGIGPLSDYVRPDSSRSGEPAVFAHNDLFPFNLRLDDHGKLWIFDWEVAGPGDPLYNAGLFLERMGSGIDDATRSRATDMWLDRITPANSTVDTSATLSMYRTMEDWRGITLCSETMPRQVSADPDRFEFWVDWYDSVLSRNSEPWPDIPKDDVRTVLRGWVE</sequence>
<evidence type="ECO:0000259" key="2">
    <source>
        <dbReference type="Pfam" id="PF01636"/>
    </source>
</evidence>
<feature type="region of interest" description="Disordered" evidence="1">
    <location>
        <begin position="24"/>
        <end position="107"/>
    </location>
</feature>
<dbReference type="EMBL" id="BMMH01000022">
    <property type="protein sequence ID" value="GGL39051.1"/>
    <property type="molecule type" value="Genomic_DNA"/>
</dbReference>
<feature type="domain" description="Aminoglycoside phosphotransferase" evidence="2">
    <location>
        <begin position="121"/>
        <end position="343"/>
    </location>
</feature>
<dbReference type="Gene3D" id="3.90.1200.10">
    <property type="match status" value="1"/>
</dbReference>
<evidence type="ECO:0000313" key="3">
    <source>
        <dbReference type="EMBL" id="GGL39051.1"/>
    </source>
</evidence>
<accession>A0A917RX90</accession>
<dbReference type="InterPro" id="IPR011009">
    <property type="entry name" value="Kinase-like_dom_sf"/>
</dbReference>
<proteinExistence type="predicted"/>
<reference evidence="3" key="2">
    <citation type="submission" date="2020-09" db="EMBL/GenBank/DDBJ databases">
        <authorList>
            <person name="Sun Q."/>
            <person name="Zhou Y."/>
        </authorList>
    </citation>
    <scope>NUCLEOTIDE SEQUENCE</scope>
    <source>
        <strain evidence="3">CGMCC 4.3508</strain>
    </source>
</reference>
<feature type="compositionally biased region" description="Basic and acidic residues" evidence="1">
    <location>
        <begin position="69"/>
        <end position="80"/>
    </location>
</feature>
<evidence type="ECO:0000256" key="1">
    <source>
        <dbReference type="SAM" id="MobiDB-lite"/>
    </source>
</evidence>
<dbReference type="AlphaFoldDB" id="A0A917RX90"/>
<dbReference type="InterPro" id="IPR002575">
    <property type="entry name" value="Aminoglycoside_PTrfase"/>
</dbReference>
<comment type="caution">
    <text evidence="3">The sequence shown here is derived from an EMBL/GenBank/DDBJ whole genome shotgun (WGS) entry which is preliminary data.</text>
</comment>
<feature type="compositionally biased region" description="Basic and acidic residues" evidence="1">
    <location>
        <begin position="90"/>
        <end position="107"/>
    </location>
</feature>
<protein>
    <recommendedName>
        <fullName evidence="2">Aminoglycoside phosphotransferase domain-containing protein</fullName>
    </recommendedName>
</protein>
<name>A0A917RX90_9NOCA</name>
<dbReference type="Proteomes" id="UP000638263">
    <property type="component" value="Unassembled WGS sequence"/>
</dbReference>
<gene>
    <name evidence="3" type="ORF">GCM10011588_62120</name>
</gene>